<dbReference type="SUPFAM" id="SSF52172">
    <property type="entry name" value="CheY-like"/>
    <property type="match status" value="1"/>
</dbReference>
<name>A0ABU1PIY4_9BURK</name>
<proteinExistence type="predicted"/>
<comment type="caution">
    <text evidence="1">The sequence shown here is derived from an EMBL/GenBank/DDBJ whole genome shotgun (WGS) entry which is preliminary data.</text>
</comment>
<organism evidence="1 2">
    <name type="scientific">Herbaspirillum frisingense</name>
    <dbReference type="NCBI Taxonomy" id="92645"/>
    <lineage>
        <taxon>Bacteria</taxon>
        <taxon>Pseudomonadati</taxon>
        <taxon>Pseudomonadota</taxon>
        <taxon>Betaproteobacteria</taxon>
        <taxon>Burkholderiales</taxon>
        <taxon>Oxalobacteraceae</taxon>
        <taxon>Herbaspirillum</taxon>
    </lineage>
</organism>
<reference evidence="1 2" key="1">
    <citation type="submission" date="2023-07" db="EMBL/GenBank/DDBJ databases">
        <title>Sorghum-associated microbial communities from plants grown in Nebraska, USA.</title>
        <authorList>
            <person name="Schachtman D."/>
        </authorList>
    </citation>
    <scope>NUCLEOTIDE SEQUENCE [LARGE SCALE GENOMIC DNA]</scope>
    <source>
        <strain evidence="1 2">596</strain>
    </source>
</reference>
<keyword evidence="2" id="KW-1185">Reference proteome</keyword>
<gene>
    <name evidence="1" type="ORF">J2W50_004097</name>
</gene>
<dbReference type="Proteomes" id="UP001260715">
    <property type="component" value="Unassembled WGS sequence"/>
</dbReference>
<evidence type="ECO:0000313" key="1">
    <source>
        <dbReference type="EMBL" id="MDR6585879.1"/>
    </source>
</evidence>
<protein>
    <submittedName>
        <fullName evidence="1">PleD family two-component response regulator</fullName>
    </submittedName>
</protein>
<dbReference type="EMBL" id="JAVDSJ010000005">
    <property type="protein sequence ID" value="MDR6585879.1"/>
    <property type="molecule type" value="Genomic_DNA"/>
</dbReference>
<dbReference type="InterPro" id="IPR011006">
    <property type="entry name" value="CheY-like_superfamily"/>
</dbReference>
<evidence type="ECO:0000313" key="2">
    <source>
        <dbReference type="Proteomes" id="UP001260715"/>
    </source>
</evidence>
<sequence length="68" mass="7579">MSHRTKLNTHATHTAHTGLLAGQRILLVDDSEEDRMLLSGFLLRHGRDCMSHGTGRTATTRRRLCGPI</sequence>
<accession>A0ABU1PIY4</accession>